<keyword evidence="3" id="KW-1185">Reference proteome</keyword>
<dbReference type="Proteomes" id="UP000298652">
    <property type="component" value="Chromosome 4"/>
</dbReference>
<dbReference type="InterPro" id="IPR052929">
    <property type="entry name" value="RNase_H-like_EbsB-rel"/>
</dbReference>
<feature type="domain" description="RNase H type-1" evidence="1">
    <location>
        <begin position="67"/>
        <end position="139"/>
    </location>
</feature>
<accession>A0A4U6V7L2</accession>
<dbReference type="InterPro" id="IPR002156">
    <property type="entry name" value="RNaseH_domain"/>
</dbReference>
<dbReference type="PANTHER" id="PTHR47074">
    <property type="entry name" value="BNAC02G40300D PROTEIN"/>
    <property type="match status" value="1"/>
</dbReference>
<organism evidence="2 3">
    <name type="scientific">Setaria viridis</name>
    <name type="common">Green bristlegrass</name>
    <name type="synonym">Setaria italica subsp. viridis</name>
    <dbReference type="NCBI Taxonomy" id="4556"/>
    <lineage>
        <taxon>Eukaryota</taxon>
        <taxon>Viridiplantae</taxon>
        <taxon>Streptophyta</taxon>
        <taxon>Embryophyta</taxon>
        <taxon>Tracheophyta</taxon>
        <taxon>Spermatophyta</taxon>
        <taxon>Magnoliopsida</taxon>
        <taxon>Liliopsida</taxon>
        <taxon>Poales</taxon>
        <taxon>Poaceae</taxon>
        <taxon>PACMAD clade</taxon>
        <taxon>Panicoideae</taxon>
        <taxon>Panicodae</taxon>
        <taxon>Paniceae</taxon>
        <taxon>Cenchrinae</taxon>
        <taxon>Setaria</taxon>
    </lineage>
</organism>
<evidence type="ECO:0000259" key="1">
    <source>
        <dbReference type="Pfam" id="PF13456"/>
    </source>
</evidence>
<dbReference type="PANTHER" id="PTHR47074:SF73">
    <property type="entry name" value="OS04G0448401 PROTEIN"/>
    <property type="match status" value="1"/>
</dbReference>
<dbReference type="GO" id="GO:0004523">
    <property type="term" value="F:RNA-DNA hybrid ribonuclease activity"/>
    <property type="evidence" value="ECO:0007669"/>
    <property type="project" value="InterPro"/>
</dbReference>
<dbReference type="OMA" id="CANVEIN"/>
<dbReference type="GO" id="GO:0003676">
    <property type="term" value="F:nucleic acid binding"/>
    <property type="evidence" value="ECO:0007669"/>
    <property type="project" value="InterPro"/>
</dbReference>
<evidence type="ECO:0000313" key="3">
    <source>
        <dbReference type="Proteomes" id="UP000298652"/>
    </source>
</evidence>
<dbReference type="AlphaFoldDB" id="A0A4U6V7L2"/>
<dbReference type="SUPFAM" id="SSF53098">
    <property type="entry name" value="Ribonuclease H-like"/>
    <property type="match status" value="1"/>
</dbReference>
<gene>
    <name evidence="2" type="ORF">SEVIR_4G049000v2</name>
</gene>
<dbReference type="EMBL" id="CM016555">
    <property type="protein sequence ID" value="TKW19887.1"/>
    <property type="molecule type" value="Genomic_DNA"/>
</dbReference>
<proteinExistence type="predicted"/>
<dbReference type="Pfam" id="PF13456">
    <property type="entry name" value="RVT_3"/>
    <property type="match status" value="1"/>
</dbReference>
<dbReference type="Gramene" id="TKW19887">
    <property type="protein sequence ID" value="TKW19887"/>
    <property type="gene ID" value="SEVIR_4G049000v2"/>
</dbReference>
<dbReference type="InterPro" id="IPR012337">
    <property type="entry name" value="RNaseH-like_sf"/>
</dbReference>
<evidence type="ECO:0000313" key="2">
    <source>
        <dbReference type="EMBL" id="TKW19887.1"/>
    </source>
</evidence>
<sequence>MRLWAIWHAKREAIHENMFQSPLSTHCFVERFVAELELVKPVGNVRQMGKVTVPKWIPPPQGVTKINVDAATSKNSNISAAVAMACDGGGNFLGASALVLKGIVDAETVEVIACREGLALASDPSLQNLRVASDCANVEINSRRRCFRRVEFIHEGNG</sequence>
<protein>
    <recommendedName>
        <fullName evidence="1">RNase H type-1 domain-containing protein</fullName>
    </recommendedName>
</protein>
<name>A0A4U6V7L2_SETVI</name>
<reference evidence="2" key="1">
    <citation type="submission" date="2019-03" db="EMBL/GenBank/DDBJ databases">
        <title>WGS assembly of Setaria viridis.</title>
        <authorList>
            <person name="Huang P."/>
            <person name="Jenkins J."/>
            <person name="Grimwood J."/>
            <person name="Barry K."/>
            <person name="Healey A."/>
            <person name="Mamidi S."/>
            <person name="Sreedasyam A."/>
            <person name="Shu S."/>
            <person name="Feldman M."/>
            <person name="Wu J."/>
            <person name="Yu Y."/>
            <person name="Chen C."/>
            <person name="Johnson J."/>
            <person name="Rokhsar D."/>
            <person name="Baxter I."/>
            <person name="Schmutz J."/>
            <person name="Brutnell T."/>
            <person name="Kellogg E."/>
        </authorList>
    </citation>
    <scope>NUCLEOTIDE SEQUENCE [LARGE SCALE GENOMIC DNA]</scope>
</reference>